<sequence>GCEASKADSNIAKGFKACLLLVRDARIMLKANLWTEVGLVNESIGTIQEILSEEDQGSPFFSTAILVKFDYYTGPTITTIERKKLVPILPI</sequence>
<gene>
    <name evidence="1" type="ORF">RPERSI_LOCUS22225</name>
</gene>
<proteinExistence type="predicted"/>
<name>A0ACA9RSD4_9GLOM</name>
<keyword evidence="2" id="KW-1185">Reference proteome</keyword>
<evidence type="ECO:0000313" key="2">
    <source>
        <dbReference type="Proteomes" id="UP000789920"/>
    </source>
</evidence>
<protein>
    <submittedName>
        <fullName evidence="1">1072_t:CDS:1</fullName>
    </submittedName>
</protein>
<dbReference type="Proteomes" id="UP000789920">
    <property type="component" value="Unassembled WGS sequence"/>
</dbReference>
<dbReference type="EMBL" id="CAJVQC010066770">
    <property type="protein sequence ID" value="CAG8806710.1"/>
    <property type="molecule type" value="Genomic_DNA"/>
</dbReference>
<reference evidence="1" key="1">
    <citation type="submission" date="2021-06" db="EMBL/GenBank/DDBJ databases">
        <authorList>
            <person name="Kallberg Y."/>
            <person name="Tangrot J."/>
            <person name="Rosling A."/>
        </authorList>
    </citation>
    <scope>NUCLEOTIDE SEQUENCE</scope>
    <source>
        <strain evidence="1">MA461A</strain>
    </source>
</reference>
<evidence type="ECO:0000313" key="1">
    <source>
        <dbReference type="EMBL" id="CAG8806710.1"/>
    </source>
</evidence>
<accession>A0ACA9RSD4</accession>
<feature type="non-terminal residue" evidence="1">
    <location>
        <position position="1"/>
    </location>
</feature>
<comment type="caution">
    <text evidence="1">The sequence shown here is derived from an EMBL/GenBank/DDBJ whole genome shotgun (WGS) entry which is preliminary data.</text>
</comment>
<organism evidence="1 2">
    <name type="scientific">Racocetra persica</name>
    <dbReference type="NCBI Taxonomy" id="160502"/>
    <lineage>
        <taxon>Eukaryota</taxon>
        <taxon>Fungi</taxon>
        <taxon>Fungi incertae sedis</taxon>
        <taxon>Mucoromycota</taxon>
        <taxon>Glomeromycotina</taxon>
        <taxon>Glomeromycetes</taxon>
        <taxon>Diversisporales</taxon>
        <taxon>Gigasporaceae</taxon>
        <taxon>Racocetra</taxon>
    </lineage>
</organism>